<dbReference type="PANTHER" id="PTHR11132">
    <property type="entry name" value="SOLUTE CARRIER FAMILY 35"/>
    <property type="match status" value="1"/>
</dbReference>
<evidence type="ECO:0000256" key="2">
    <source>
        <dbReference type="ARBA" id="ARBA00022692"/>
    </source>
</evidence>
<feature type="transmembrane region" description="Helical" evidence="5">
    <location>
        <begin position="305"/>
        <end position="323"/>
    </location>
</feature>
<protein>
    <submittedName>
        <fullName evidence="8">GDP-fucose transporter 1-like</fullName>
    </submittedName>
</protein>
<keyword evidence="3 5" id="KW-1133">Transmembrane helix</keyword>
<proteinExistence type="predicted"/>
<dbReference type="InterPro" id="IPR004853">
    <property type="entry name" value="Sugar_P_trans_dom"/>
</dbReference>
<feature type="transmembrane region" description="Helical" evidence="5">
    <location>
        <begin position="180"/>
        <end position="200"/>
    </location>
</feature>
<organism evidence="7 8">
    <name type="scientific">Crassostrea virginica</name>
    <name type="common">Eastern oyster</name>
    <dbReference type="NCBI Taxonomy" id="6565"/>
    <lineage>
        <taxon>Eukaryota</taxon>
        <taxon>Metazoa</taxon>
        <taxon>Spiralia</taxon>
        <taxon>Lophotrochozoa</taxon>
        <taxon>Mollusca</taxon>
        <taxon>Bivalvia</taxon>
        <taxon>Autobranchia</taxon>
        <taxon>Pteriomorphia</taxon>
        <taxon>Ostreida</taxon>
        <taxon>Ostreoidea</taxon>
        <taxon>Ostreidae</taxon>
        <taxon>Crassostrea</taxon>
    </lineage>
</organism>
<evidence type="ECO:0000313" key="8">
    <source>
        <dbReference type="RefSeq" id="XP_022345550.1"/>
    </source>
</evidence>
<dbReference type="GeneID" id="111138055"/>
<accession>A0A8B8EZQ6</accession>
<feature type="domain" description="Sugar phosphate transporter" evidence="6">
    <location>
        <begin position="24"/>
        <end position="321"/>
    </location>
</feature>
<name>A0A8B8EZQ6_CRAVI</name>
<dbReference type="InterPro" id="IPR050186">
    <property type="entry name" value="TPT_transporter"/>
</dbReference>
<feature type="transmembrane region" description="Helical" evidence="5">
    <location>
        <begin position="100"/>
        <end position="119"/>
    </location>
</feature>
<keyword evidence="7" id="KW-1185">Reference proteome</keyword>
<dbReference type="GO" id="GO:0016020">
    <property type="term" value="C:membrane"/>
    <property type="evidence" value="ECO:0007669"/>
    <property type="project" value="UniProtKB-SubCell"/>
</dbReference>
<dbReference type="Pfam" id="PF03151">
    <property type="entry name" value="TPT"/>
    <property type="match status" value="1"/>
</dbReference>
<feature type="transmembrane region" description="Helical" evidence="5">
    <location>
        <begin position="21"/>
        <end position="42"/>
    </location>
</feature>
<evidence type="ECO:0000313" key="7">
    <source>
        <dbReference type="Proteomes" id="UP000694844"/>
    </source>
</evidence>
<feature type="transmembrane region" description="Helical" evidence="5">
    <location>
        <begin position="150"/>
        <end position="168"/>
    </location>
</feature>
<evidence type="ECO:0000256" key="3">
    <source>
        <dbReference type="ARBA" id="ARBA00022989"/>
    </source>
</evidence>
<feature type="transmembrane region" description="Helical" evidence="5">
    <location>
        <begin position="250"/>
        <end position="270"/>
    </location>
</feature>
<keyword evidence="2 5" id="KW-0812">Transmembrane</keyword>
<feature type="transmembrane region" description="Helical" evidence="5">
    <location>
        <begin position="62"/>
        <end position="79"/>
    </location>
</feature>
<comment type="subcellular location">
    <subcellularLocation>
        <location evidence="1">Membrane</location>
        <topology evidence="1">Multi-pass membrane protein</topology>
    </subcellularLocation>
</comment>
<sequence length="339" mass="38213">MKARKTPRDTPGTNMLEQLYTIPQVATIIALYWTVSISMVFVNKHLLSGFYGDMDLTVFVTWYQNVVTIVFVQLIGLFKQTRHERFKASRIDFQILFHKSFLKLSLTSVIMIIMNNLMLKHIGVAFYQVARSITLIFTLALSATMLNQPVTWRVSMSGLSIVLGYIIGINEENSIGTLSIWGIIYGLMASFSSAVCGIYIKRVGSIPNNDSLKQAYHTAINSCLLLSPLVYSTGQARQVIESDLVTSLTFWLMLTTSGTLSLALVWISILQIRSTSPVTHNISITGRSVIQTIIAVLYYNEQKTAWWWFGNLFVVFGVLWYAWMKSCNIVSSKGKEILI</sequence>
<feature type="transmembrane region" description="Helical" evidence="5">
    <location>
        <begin position="125"/>
        <end position="143"/>
    </location>
</feature>
<keyword evidence="4 5" id="KW-0472">Membrane</keyword>
<evidence type="ECO:0000256" key="5">
    <source>
        <dbReference type="SAM" id="Phobius"/>
    </source>
</evidence>
<evidence type="ECO:0000256" key="1">
    <source>
        <dbReference type="ARBA" id="ARBA00004141"/>
    </source>
</evidence>
<dbReference type="AlphaFoldDB" id="A0A8B8EZQ6"/>
<dbReference type="OrthoDB" id="5547497at2759"/>
<gene>
    <name evidence="8" type="primary">LOC111138055</name>
</gene>
<dbReference type="Proteomes" id="UP000694844">
    <property type="component" value="Chromosome 5"/>
</dbReference>
<dbReference type="KEGG" id="cvn:111138055"/>
<reference evidence="8" key="1">
    <citation type="submission" date="2025-08" db="UniProtKB">
        <authorList>
            <consortium name="RefSeq"/>
        </authorList>
    </citation>
    <scope>IDENTIFICATION</scope>
    <source>
        <tissue evidence="8">Whole sample</tissue>
    </source>
</reference>
<dbReference type="RefSeq" id="XP_022345550.1">
    <property type="nucleotide sequence ID" value="XM_022489842.1"/>
</dbReference>
<evidence type="ECO:0000256" key="4">
    <source>
        <dbReference type="ARBA" id="ARBA00023136"/>
    </source>
</evidence>
<evidence type="ECO:0000259" key="6">
    <source>
        <dbReference type="Pfam" id="PF03151"/>
    </source>
</evidence>